<proteinExistence type="predicted"/>
<evidence type="ECO:0000256" key="6">
    <source>
        <dbReference type="ARBA" id="ARBA00022840"/>
    </source>
</evidence>
<evidence type="ECO:0000256" key="1">
    <source>
        <dbReference type="ARBA" id="ARBA00012513"/>
    </source>
</evidence>
<dbReference type="InterPro" id="IPR011009">
    <property type="entry name" value="Kinase-like_dom_sf"/>
</dbReference>
<dbReference type="PROSITE" id="PS50011">
    <property type="entry name" value="PROTEIN_KINASE_DOM"/>
    <property type="match status" value="1"/>
</dbReference>
<dbReference type="EC" id="2.7.11.1" evidence="1"/>
<keyword evidence="6 7" id="KW-0067">ATP-binding</keyword>
<evidence type="ECO:0000256" key="5">
    <source>
        <dbReference type="ARBA" id="ARBA00022777"/>
    </source>
</evidence>
<feature type="binding site" evidence="7">
    <location>
        <position position="58"/>
    </location>
    <ligand>
        <name>ATP</name>
        <dbReference type="ChEBI" id="CHEBI:30616"/>
    </ligand>
</feature>
<dbReference type="InterPro" id="IPR011047">
    <property type="entry name" value="Quinoprotein_ADH-like_sf"/>
</dbReference>
<evidence type="ECO:0000256" key="3">
    <source>
        <dbReference type="ARBA" id="ARBA00022679"/>
    </source>
</evidence>
<keyword evidence="3" id="KW-0808">Transferase</keyword>
<organism evidence="11 12">
    <name type="scientific">Allostreptomyces psammosilenae</name>
    <dbReference type="NCBI Taxonomy" id="1892865"/>
    <lineage>
        <taxon>Bacteria</taxon>
        <taxon>Bacillati</taxon>
        <taxon>Actinomycetota</taxon>
        <taxon>Actinomycetes</taxon>
        <taxon>Kitasatosporales</taxon>
        <taxon>Streptomycetaceae</taxon>
        <taxon>Allostreptomyces</taxon>
    </lineage>
</organism>
<accession>A0A852ZL79</accession>
<reference evidence="11 12" key="1">
    <citation type="submission" date="2020-07" db="EMBL/GenBank/DDBJ databases">
        <title>Sequencing the genomes of 1000 actinobacteria strains.</title>
        <authorList>
            <person name="Klenk H.-P."/>
        </authorList>
    </citation>
    <scope>NUCLEOTIDE SEQUENCE [LARGE SCALE GENOMIC DNA]</scope>
    <source>
        <strain evidence="11 12">DSM 42178</strain>
    </source>
</reference>
<comment type="caution">
    <text evidence="11">The sequence shown here is derived from an EMBL/GenBank/DDBJ whole genome shotgun (WGS) entry which is preliminary data.</text>
</comment>
<keyword evidence="9" id="KW-1133">Transmembrane helix</keyword>
<dbReference type="Proteomes" id="UP000567795">
    <property type="component" value="Unassembled WGS sequence"/>
</dbReference>
<feature type="compositionally biased region" description="Pro residues" evidence="8">
    <location>
        <begin position="10"/>
        <end position="19"/>
    </location>
</feature>
<keyword evidence="9" id="KW-0812">Transmembrane</keyword>
<dbReference type="InterPro" id="IPR008271">
    <property type="entry name" value="Ser/Thr_kinase_AS"/>
</dbReference>
<feature type="region of interest" description="Disordered" evidence="8">
    <location>
        <begin position="395"/>
        <end position="421"/>
    </location>
</feature>
<dbReference type="GO" id="GO:0005524">
    <property type="term" value="F:ATP binding"/>
    <property type="evidence" value="ECO:0007669"/>
    <property type="project" value="UniProtKB-UniRule"/>
</dbReference>
<feature type="domain" description="Protein kinase" evidence="10">
    <location>
        <begin position="29"/>
        <end position="286"/>
    </location>
</feature>
<keyword evidence="12" id="KW-1185">Reference proteome</keyword>
<keyword evidence="5 11" id="KW-0418">Kinase</keyword>
<dbReference type="Gene3D" id="1.10.510.10">
    <property type="entry name" value="Transferase(Phosphotransferase) domain 1"/>
    <property type="match status" value="1"/>
</dbReference>
<dbReference type="RefSeq" id="WP_179812265.1">
    <property type="nucleotide sequence ID" value="NZ_JACBZD010000001.1"/>
</dbReference>
<evidence type="ECO:0000259" key="10">
    <source>
        <dbReference type="PROSITE" id="PS50011"/>
    </source>
</evidence>
<dbReference type="InterPro" id="IPR000719">
    <property type="entry name" value="Prot_kinase_dom"/>
</dbReference>
<evidence type="ECO:0000313" key="11">
    <source>
        <dbReference type="EMBL" id="NYI03163.1"/>
    </source>
</evidence>
<gene>
    <name evidence="11" type="ORF">FHU37_000106</name>
</gene>
<name>A0A852ZL79_9ACTN</name>
<dbReference type="PROSITE" id="PS00107">
    <property type="entry name" value="PROTEIN_KINASE_ATP"/>
    <property type="match status" value="1"/>
</dbReference>
<protein>
    <recommendedName>
        <fullName evidence="1">non-specific serine/threonine protein kinase</fullName>
        <ecNumber evidence="1">2.7.11.1</ecNumber>
    </recommendedName>
</protein>
<evidence type="ECO:0000256" key="4">
    <source>
        <dbReference type="ARBA" id="ARBA00022741"/>
    </source>
</evidence>
<evidence type="ECO:0000256" key="7">
    <source>
        <dbReference type="PROSITE-ProRule" id="PRU10141"/>
    </source>
</evidence>
<feature type="compositionally biased region" description="Low complexity" evidence="8">
    <location>
        <begin position="300"/>
        <end position="309"/>
    </location>
</feature>
<dbReference type="SUPFAM" id="SSF50998">
    <property type="entry name" value="Quinoprotein alcohol dehydrogenase-like"/>
    <property type="match status" value="1"/>
</dbReference>
<dbReference type="AlphaFoldDB" id="A0A852ZL79"/>
<dbReference type="Gene3D" id="3.30.200.20">
    <property type="entry name" value="Phosphorylase Kinase, domain 1"/>
    <property type="match status" value="1"/>
</dbReference>
<dbReference type="InterPro" id="IPR017441">
    <property type="entry name" value="Protein_kinase_ATP_BS"/>
</dbReference>
<dbReference type="PROSITE" id="PS00108">
    <property type="entry name" value="PROTEIN_KINASE_ST"/>
    <property type="match status" value="1"/>
</dbReference>
<dbReference type="GO" id="GO:0004674">
    <property type="term" value="F:protein serine/threonine kinase activity"/>
    <property type="evidence" value="ECO:0007669"/>
    <property type="project" value="UniProtKB-KW"/>
</dbReference>
<evidence type="ECO:0000256" key="9">
    <source>
        <dbReference type="SAM" id="Phobius"/>
    </source>
</evidence>
<evidence type="ECO:0000256" key="8">
    <source>
        <dbReference type="SAM" id="MobiDB-lite"/>
    </source>
</evidence>
<dbReference type="SUPFAM" id="SSF56112">
    <property type="entry name" value="Protein kinase-like (PK-like)"/>
    <property type="match status" value="1"/>
</dbReference>
<dbReference type="SMART" id="SM00220">
    <property type="entry name" value="S_TKc"/>
    <property type="match status" value="1"/>
</dbReference>
<evidence type="ECO:0000256" key="2">
    <source>
        <dbReference type="ARBA" id="ARBA00022527"/>
    </source>
</evidence>
<sequence>MPGPDDQQWPAPPGAPSPDPAARTVAGRYRLGRRLGAGGMGTVWEGEDTVLGRRVALKELLESPNLPEQRRMVQRERMLREARTAGAVPHPNVVAVYDVVVEHDQPWIVMELVEGTTLSDILRRGTLSPRQTARLGLQVLDALTAVHEAGVLHRDVKPSNILLDDRGRIVLTDFGIAQADDDAALTEAGGIVGSLAYVPPERLHGRPPEAAGDLWALGVVLLESLTGRCPFAREGTGATLHAVLTHQPEIPSDGDGGPHLAEAIAALLEKEPERRLGARPLRQRLLAIASGQVPPPLPDPASRAAGAPAPGLPGPHGVSPERTTQTMHGERASVVAPGGSTGTPPAPSHGYPDAGGARPRRGRSRALLAACAGALAVVLVGGGVWAVVSGDDGGTGPGGDASASASAPSGGSGDATPAGDSLRRVWPAADAEPLPVDQEAAPAEVMGAWTAGDLAVRVDRLGVTARSVTDGAEAWRMSPPQAGLAPCAASASTTSSGQAVVAWGTERFGEAPESCRLVTLVDLVTGRAQWQRELTDAGAGASLEMGLTDSAVVLNGSSVEALAVADGEPLWKYPQEAGTCAAGFMATSAEGVLLVYHCTGVPSQLQYLAADSGVVQWKTDLPGHGEAVVVSADPNVVWQTDAEGNGSLVTYDGLGRPIGEVKDADTDGGMDSTAAFTPVPDNQTMLYGDLLVAVLQKDDYNGGLLLAVDTTTGQRAWEYPLDVRYSNLLLAGDADAVPLLQVDGLLMEESRLVYLDAGSGQERATPSVEFPQDNTGRVSGTGLMADGGRVVYLPDWSGADQERAMEIFAAP</sequence>
<dbReference type="PANTHER" id="PTHR43289">
    <property type="entry name" value="MITOGEN-ACTIVATED PROTEIN KINASE KINASE KINASE 20-RELATED"/>
    <property type="match status" value="1"/>
</dbReference>
<feature type="region of interest" description="Disordered" evidence="8">
    <location>
        <begin position="291"/>
        <end position="360"/>
    </location>
</feature>
<feature type="region of interest" description="Disordered" evidence="8">
    <location>
        <begin position="1"/>
        <end position="23"/>
    </location>
</feature>
<keyword evidence="2" id="KW-0723">Serine/threonine-protein kinase</keyword>
<evidence type="ECO:0000313" key="12">
    <source>
        <dbReference type="Proteomes" id="UP000567795"/>
    </source>
</evidence>
<dbReference type="CDD" id="cd14014">
    <property type="entry name" value="STKc_PknB_like"/>
    <property type="match status" value="1"/>
</dbReference>
<dbReference type="PANTHER" id="PTHR43289:SF6">
    <property type="entry name" value="SERINE_THREONINE-PROTEIN KINASE NEKL-3"/>
    <property type="match status" value="1"/>
</dbReference>
<dbReference type="Pfam" id="PF00069">
    <property type="entry name" value="Pkinase"/>
    <property type="match status" value="1"/>
</dbReference>
<feature type="transmembrane region" description="Helical" evidence="9">
    <location>
        <begin position="366"/>
        <end position="388"/>
    </location>
</feature>
<keyword evidence="9" id="KW-0472">Membrane</keyword>
<keyword evidence="4 7" id="KW-0547">Nucleotide-binding</keyword>
<feature type="compositionally biased region" description="Low complexity" evidence="8">
    <location>
        <begin position="400"/>
        <end position="420"/>
    </location>
</feature>
<dbReference type="EMBL" id="JACBZD010000001">
    <property type="protein sequence ID" value="NYI03163.1"/>
    <property type="molecule type" value="Genomic_DNA"/>
</dbReference>